<accession>A0A2G1QGI2</accession>
<feature type="domain" description="DUF7933" evidence="4">
    <location>
        <begin position="749"/>
        <end position="885"/>
    </location>
</feature>
<dbReference type="Pfam" id="PF24346">
    <property type="entry name" value="DUF7507"/>
    <property type="match status" value="2"/>
</dbReference>
<gene>
    <name evidence="5" type="ORF">CSC94_23370</name>
</gene>
<feature type="domain" description="DUF7933" evidence="4">
    <location>
        <begin position="31"/>
        <end position="162"/>
    </location>
</feature>
<dbReference type="Proteomes" id="UP000221168">
    <property type="component" value="Unassembled WGS sequence"/>
</dbReference>
<dbReference type="InterPro" id="IPR055354">
    <property type="entry name" value="DUF7507"/>
</dbReference>
<name>A0A2G1QGI2_9HYPH</name>
<evidence type="ECO:0000313" key="5">
    <source>
        <dbReference type="EMBL" id="PHP64625.1"/>
    </source>
</evidence>
<evidence type="ECO:0000259" key="4">
    <source>
        <dbReference type="Pfam" id="PF25564"/>
    </source>
</evidence>
<sequence>MGCLRLALARGLALAMFGFGAVGGADAAIDVNKSFSPGTVYPTEISRLTVSFQNSSLSPVTAAQLSDVFPDHVFAAAAPNATTTCGGTVSTNNTAARGELTLTGGTIPAGDGTNPGTCTVSVDVLSDLKGTYVNQIDIGGVSGLDGGLSVSNTQAAKGTLAVILQDVTVAISTDLDGGGTSSTVQGGDRAPMHVTISNPNPVPLDSASLLVDLATYAGNIRAVPGTATTTCGSGTVSETVVGTGSATSYPSTRVQLTGGTLPASSTCEITFDIEPTTYPAQPSNDNKTMTIPVGAVTTSQGASNIATATHGIVTYTGIGLRKTFNGGPTTAINLNESPTVTLEIRITNTNALAVSNIDLTDVMPVITGGAMTVDSIDSNNCGGTATTDGTQILLSGGTLTGGALNAPGPQFGFCAITATVRINAAGTYTNSIPAGTINGFIHYGTSATLSVSDRLLEVSQAISNSGNWIQGNENLLTISLNNPTGLTISNIDLAENVATIGSGVRIAGTGIGTNTCGGTNDVTADATSFNLANVTLAAGASCTFSVYLISQADIYPIGNRTISIPVGGITFDTPTNPGQTYPQVVSAVTKMTPAITITKSFTPSTVGANGVSRLKIDIARLAYGSRSSTDMALTDTLPAGHVIAADPNVVNGCGGTLAAAPGATSIVLSGGILPYTGYTSRCQIYVNVKAPAITNGSSSQSATNTIPGDAHGSPVNFSALDTVQPSPYNQLENYTAANATLTRIQTQLTVNKQFTPTTVNGGGPSRVRITFSNLDATAINLTGVGLTDAFTGTDLRLYSNVNPTFTDTAGVPNSNGCRGGTFTGNPGDTAITLANAQIDKAATCYFEFNVTGYKGGNHINRILVGDVVSAEGVTNPSEVAATLTVGRQINLGKGFSPSTIAAGETSTLTVDLFNTNVAPNDETGASPAFIDTLPAGLTITGTPSTTCAGGIVTTGTSGGSATLQLSGGTIPAEGGCKVTAQVTASVTGTYTNTLPIGALTTLSGATNPDAAIATLNVVEPARIAKVFTTTSIAQDGRTTIRFTLTNPNAASLLPGGMTGLAFSDTLTDMTVSAPLSVTGTCTGYRHDAAVGGASVTFSDISLLPSSSCYIDLQVTSNVLGTHPNQASGVSSDQTIAAGSPSNTANLTVLAPVTMTKAFASSTTLTDTPVRMTFTLTNPNAVTVSIPSTAFTDTFPAAPGQMVVASPVNLTNTCGSAVRNPANSANLAAGDVGVYVRIGSVPASGSCTIAFDVTVPAAGAYTNTTSTLSTSGGVAPAASAALTATASSAITFAKAEGIHTDVDSSGGDSAGDTVAYVFTIAAPSSNAAALTAVKVIDDRIGTVTVSAPDSGDTNGNGQLDPGETWIATAAYTLVQADLDSGSVTNTAHAEGASGASTIQSGEGSVTVSLTASPALSIAKTYVFVTDANGDGKAGVGDVIRYSYAVTNTGNITMQAVSVSDTTNGNDPAFLSGANPGHPVSVSLTGDAGASTGDSTDADNAGPTWDTLAPGDTITFTADYLVHQADVDTLQ</sequence>
<evidence type="ECO:0000259" key="3">
    <source>
        <dbReference type="Pfam" id="PF24346"/>
    </source>
</evidence>
<keyword evidence="2" id="KW-0732">Signal</keyword>
<keyword evidence="6" id="KW-1185">Reference proteome</keyword>
<feature type="chain" id="PRO_5013901417" description="DUF11 domain-containing protein" evidence="2">
    <location>
        <begin position="28"/>
        <end position="1529"/>
    </location>
</feature>
<comment type="caution">
    <text evidence="5">The sequence shown here is derived from an EMBL/GenBank/DDBJ whole genome shotgun (WGS) entry which is preliminary data.</text>
</comment>
<evidence type="ECO:0000256" key="1">
    <source>
        <dbReference type="SAM" id="MobiDB-lite"/>
    </source>
</evidence>
<protein>
    <recommendedName>
        <fullName evidence="7">DUF11 domain-containing protein</fullName>
    </recommendedName>
</protein>
<feature type="domain" description="DUF7507" evidence="3">
    <location>
        <begin position="1302"/>
        <end position="1392"/>
    </location>
</feature>
<feature type="domain" description="DUF7933" evidence="4">
    <location>
        <begin position="596"/>
        <end position="692"/>
    </location>
</feature>
<evidence type="ECO:0008006" key="7">
    <source>
        <dbReference type="Google" id="ProtNLM"/>
    </source>
</evidence>
<feature type="domain" description="DUF7933" evidence="4">
    <location>
        <begin position="470"/>
        <end position="551"/>
    </location>
</feature>
<evidence type="ECO:0000313" key="6">
    <source>
        <dbReference type="Proteomes" id="UP000221168"/>
    </source>
</evidence>
<evidence type="ECO:0000256" key="2">
    <source>
        <dbReference type="SAM" id="SignalP"/>
    </source>
</evidence>
<feature type="domain" description="DUF7507" evidence="3">
    <location>
        <begin position="1412"/>
        <end position="1527"/>
    </location>
</feature>
<feature type="domain" description="DUF7933" evidence="4">
    <location>
        <begin position="1023"/>
        <end position="1148"/>
    </location>
</feature>
<feature type="domain" description="DUF7933" evidence="4">
    <location>
        <begin position="891"/>
        <end position="1017"/>
    </location>
</feature>
<organism evidence="5 6">
    <name type="scientific">Zhengella mangrovi</name>
    <dbReference type="NCBI Taxonomy" id="1982044"/>
    <lineage>
        <taxon>Bacteria</taxon>
        <taxon>Pseudomonadati</taxon>
        <taxon>Pseudomonadota</taxon>
        <taxon>Alphaproteobacteria</taxon>
        <taxon>Hyphomicrobiales</taxon>
        <taxon>Notoacmeibacteraceae</taxon>
        <taxon>Zhengella</taxon>
    </lineage>
</organism>
<reference evidence="5 6" key="1">
    <citation type="submission" date="2017-10" db="EMBL/GenBank/DDBJ databases">
        <title>Sedimentibacterium mangrovi gen. nov., sp. nov., a novel member of family Phyllobacteriacea isolated from mangrove sediment.</title>
        <authorList>
            <person name="Liao H."/>
            <person name="Tian Y."/>
        </authorList>
    </citation>
    <scope>NUCLEOTIDE SEQUENCE [LARGE SCALE GENOMIC DNA]</scope>
    <source>
        <strain evidence="5 6">X9-2-2</strain>
    </source>
</reference>
<proteinExistence type="predicted"/>
<dbReference type="EMBL" id="PDVP01000031">
    <property type="protein sequence ID" value="PHP64625.1"/>
    <property type="molecule type" value="Genomic_DNA"/>
</dbReference>
<feature type="signal peptide" evidence="2">
    <location>
        <begin position="1"/>
        <end position="27"/>
    </location>
</feature>
<dbReference type="InterPro" id="IPR057693">
    <property type="entry name" value="DUF7933"/>
</dbReference>
<feature type="domain" description="DUF7933" evidence="4">
    <location>
        <begin position="1153"/>
        <end position="1282"/>
    </location>
</feature>
<dbReference type="Pfam" id="PF25564">
    <property type="entry name" value="DUF7933"/>
    <property type="match status" value="7"/>
</dbReference>
<feature type="region of interest" description="Disordered" evidence="1">
    <location>
        <begin position="1472"/>
        <end position="1503"/>
    </location>
</feature>